<dbReference type="STRING" id="71451.RV07_GL000242"/>
<organism evidence="14 16">
    <name type="scientific">Enterococcus malodoratus ATCC 43197</name>
    <dbReference type="NCBI Taxonomy" id="1158601"/>
    <lineage>
        <taxon>Bacteria</taxon>
        <taxon>Bacillati</taxon>
        <taxon>Bacillota</taxon>
        <taxon>Bacilli</taxon>
        <taxon>Lactobacillales</taxon>
        <taxon>Enterococcaceae</taxon>
        <taxon>Enterococcus</taxon>
    </lineage>
</organism>
<dbReference type="UniPathway" id="UPA00916">
    <property type="reaction ID" value="UER00889"/>
</dbReference>
<evidence type="ECO:0000256" key="12">
    <source>
        <dbReference type="HAMAP-Rule" id="MF_01987"/>
    </source>
</evidence>
<comment type="caution">
    <text evidence="14">The sequence shown here is derived from an EMBL/GenBank/DDBJ whole genome shotgun (WGS) entry which is preliminary data.</text>
</comment>
<sequence length="288" mass="30997">MKVVVVGSINLDLVVQAERFPRVGETMFGTDSKMLPGGKGANQAVAAARLGAEVTVIGCVGKDAYGEIVLKNFEENRVDTSCIRQVSEPTGVAYITIAENDNSIILVQGANACVNRSLIDDYKKQILAADIVIAQCEIPIATIEYLIDFCAENNVCLVLNPAPTPEIAPEYLAKVTFLTPNEIEINQLFKQDAQSVLQEHPNQIIMTYGAKGVRFYDGNKLVEVPSYKVPVVDTTGAGDTFNAAFAVSYAKDHVLEQAINFANLAASKTVQGLGAQSAMPRIEELIEG</sequence>
<keyword evidence="4 12" id="KW-0808">Transferase</keyword>
<evidence type="ECO:0000256" key="5">
    <source>
        <dbReference type="ARBA" id="ARBA00022723"/>
    </source>
</evidence>
<dbReference type="Proteomes" id="UP000013783">
    <property type="component" value="Unassembled WGS sequence"/>
</dbReference>
<feature type="binding site" evidence="12">
    <location>
        <position position="263"/>
    </location>
    <ligand>
        <name>ATP</name>
        <dbReference type="ChEBI" id="CHEBI:30616"/>
    </ligand>
</feature>
<feature type="binding site" evidence="12">
    <location>
        <begin position="238"/>
        <end position="239"/>
    </location>
    <ligand>
        <name>ATP</name>
        <dbReference type="ChEBI" id="CHEBI:30616"/>
    </ligand>
</feature>
<dbReference type="AlphaFoldDB" id="R2NN67"/>
<dbReference type="GO" id="GO:0005524">
    <property type="term" value="F:ATP binding"/>
    <property type="evidence" value="ECO:0007669"/>
    <property type="project" value="UniProtKB-UniRule"/>
</dbReference>
<name>R2NN67_9ENTE</name>
<reference evidence="15 17" key="2">
    <citation type="submission" date="2013-03" db="EMBL/GenBank/DDBJ databases">
        <title>The Genome Sequence of Enterococcus malodoratus ATCC_43197 (PacBio/Illumina hybrid assembly).</title>
        <authorList>
            <consortium name="The Broad Institute Genomics Platform"/>
            <consortium name="The Broad Institute Genome Sequencing Center for Infectious Disease"/>
            <person name="Earl A."/>
            <person name="Russ C."/>
            <person name="Gilmore M."/>
            <person name="Surin D."/>
            <person name="Walker B."/>
            <person name="Young S."/>
            <person name="Zeng Q."/>
            <person name="Gargeya S."/>
            <person name="Fitzgerald M."/>
            <person name="Haas B."/>
            <person name="Abouelleil A."/>
            <person name="Allen A.W."/>
            <person name="Alvarado L."/>
            <person name="Arachchi H.M."/>
            <person name="Berlin A.M."/>
            <person name="Chapman S.B."/>
            <person name="Gainer-Dewar J."/>
            <person name="Goldberg J."/>
            <person name="Griggs A."/>
            <person name="Gujja S."/>
            <person name="Hansen M."/>
            <person name="Howarth C."/>
            <person name="Imamovic A."/>
            <person name="Ireland A."/>
            <person name="Larimer J."/>
            <person name="McCowan C."/>
            <person name="Murphy C."/>
            <person name="Pearson M."/>
            <person name="Poon T.W."/>
            <person name="Priest M."/>
            <person name="Roberts A."/>
            <person name="Saif S."/>
            <person name="Shea T."/>
            <person name="Sisk P."/>
            <person name="Sykes S."/>
            <person name="Wortman J."/>
            <person name="Nusbaum C."/>
            <person name="Birren B."/>
        </authorList>
    </citation>
    <scope>NUCLEOTIDE SEQUENCE [LARGE SCALE GENOMIC DNA]</scope>
    <source>
        <strain evidence="15 17">ATCC 43197</strain>
    </source>
</reference>
<comment type="pathway">
    <text evidence="12">Carbohydrate metabolism; D-ribose degradation; D-ribose 5-phosphate from beta-D-ribopyranose: step 2/2.</text>
</comment>
<feature type="binding site" evidence="12">
    <location>
        <position position="137"/>
    </location>
    <ligand>
        <name>substrate</name>
    </ligand>
</feature>
<dbReference type="RefSeq" id="WP_010742784.1">
    <property type="nucleotide sequence ID" value="NZ_KB946253.1"/>
</dbReference>
<comment type="activity regulation">
    <text evidence="12">Activated by a monovalent cation that binds near, but not in, the active site. The most likely occupant of the site in vivo is potassium. Ion binding induces a conformational change that may alter substrate affinity.</text>
</comment>
<evidence type="ECO:0000313" key="17">
    <source>
        <dbReference type="Proteomes" id="UP000014148"/>
    </source>
</evidence>
<comment type="subunit">
    <text evidence="12">Homodimer.</text>
</comment>
<evidence type="ECO:0000256" key="10">
    <source>
        <dbReference type="ARBA" id="ARBA00022958"/>
    </source>
</evidence>
<comment type="catalytic activity">
    <reaction evidence="12">
        <text>D-ribose + ATP = D-ribose 5-phosphate + ADP + H(+)</text>
        <dbReference type="Rhea" id="RHEA:13697"/>
        <dbReference type="ChEBI" id="CHEBI:15378"/>
        <dbReference type="ChEBI" id="CHEBI:30616"/>
        <dbReference type="ChEBI" id="CHEBI:47013"/>
        <dbReference type="ChEBI" id="CHEBI:78346"/>
        <dbReference type="ChEBI" id="CHEBI:456216"/>
        <dbReference type="EC" id="2.7.1.15"/>
    </reaction>
</comment>
<evidence type="ECO:0000256" key="2">
    <source>
        <dbReference type="ARBA" id="ARBA00012035"/>
    </source>
</evidence>
<feature type="binding site" evidence="12">
    <location>
        <position position="269"/>
    </location>
    <ligand>
        <name>K(+)</name>
        <dbReference type="ChEBI" id="CHEBI:29103"/>
    </ligand>
</feature>
<feature type="active site" description="Proton acceptor" evidence="12">
    <location>
        <position position="239"/>
    </location>
</feature>
<feature type="domain" description="Carbohydrate kinase PfkB" evidence="13">
    <location>
        <begin position="2"/>
        <end position="280"/>
    </location>
</feature>
<dbReference type="EMBL" id="AJAK01000030">
    <property type="protein sequence ID" value="EOH72428.1"/>
    <property type="molecule type" value="Genomic_DNA"/>
</dbReference>
<proteinExistence type="inferred from homology"/>
<dbReference type="SUPFAM" id="SSF53613">
    <property type="entry name" value="Ribokinase-like"/>
    <property type="match status" value="1"/>
</dbReference>
<feature type="binding site" evidence="12">
    <location>
        <position position="235"/>
    </location>
    <ligand>
        <name>K(+)</name>
        <dbReference type="ChEBI" id="CHEBI:29103"/>
    </ligand>
</feature>
<gene>
    <name evidence="12" type="primary">rbsK</name>
    <name evidence="15" type="ORF">I585_01725</name>
    <name evidence="14" type="ORF">UAI_04013</name>
</gene>
<feature type="binding site" evidence="12">
    <location>
        <position position="181"/>
    </location>
    <ligand>
        <name>ATP</name>
        <dbReference type="ChEBI" id="CHEBI:30616"/>
    </ligand>
</feature>
<dbReference type="EC" id="2.7.1.15" evidence="2 12"/>
<feature type="binding site" evidence="12">
    <location>
        <position position="239"/>
    </location>
    <ligand>
        <name>substrate</name>
    </ligand>
</feature>
<feature type="binding site" evidence="12">
    <location>
        <begin position="207"/>
        <end position="212"/>
    </location>
    <ligand>
        <name>ATP</name>
        <dbReference type="ChEBI" id="CHEBI:30616"/>
    </ligand>
</feature>
<dbReference type="GO" id="GO:0004747">
    <property type="term" value="F:ribokinase activity"/>
    <property type="evidence" value="ECO:0007669"/>
    <property type="project" value="UniProtKB-UniRule"/>
</dbReference>
<evidence type="ECO:0000256" key="11">
    <source>
        <dbReference type="ARBA" id="ARBA00023277"/>
    </source>
</evidence>
<comment type="function">
    <text evidence="12">Catalyzes the phosphorylation of ribose at O-5 in a reaction requiring ATP and magnesium. The resulting D-ribose-5-phosphate can then be used either for sythesis of nucleotides, histidine, and tryptophan, or as a component of the pentose phosphate pathway.</text>
</comment>
<comment type="similarity">
    <text evidence="12">Belongs to the carbohydrate kinase PfkB family. Ribokinase subfamily.</text>
</comment>
<dbReference type="Pfam" id="PF00294">
    <property type="entry name" value="PfkB"/>
    <property type="match status" value="1"/>
</dbReference>
<dbReference type="PROSITE" id="PS00584">
    <property type="entry name" value="PFKB_KINASES_2"/>
    <property type="match status" value="1"/>
</dbReference>
<dbReference type="PANTHER" id="PTHR10584">
    <property type="entry name" value="SUGAR KINASE"/>
    <property type="match status" value="1"/>
</dbReference>
<dbReference type="PANTHER" id="PTHR10584:SF166">
    <property type="entry name" value="RIBOKINASE"/>
    <property type="match status" value="1"/>
</dbReference>
<evidence type="ECO:0000256" key="6">
    <source>
        <dbReference type="ARBA" id="ARBA00022741"/>
    </source>
</evidence>
<protein>
    <recommendedName>
        <fullName evidence="3 12">Ribokinase</fullName>
        <shortName evidence="12">RK</shortName>
        <ecNumber evidence="2 12">2.7.1.15</ecNumber>
    </recommendedName>
</protein>
<keyword evidence="11 12" id="KW-0119">Carbohydrate metabolism</keyword>
<feature type="binding site" evidence="12">
    <location>
        <position position="233"/>
    </location>
    <ligand>
        <name>K(+)</name>
        <dbReference type="ChEBI" id="CHEBI:29103"/>
    </ligand>
</feature>
<evidence type="ECO:0000256" key="7">
    <source>
        <dbReference type="ARBA" id="ARBA00022777"/>
    </source>
</evidence>
<keyword evidence="7 12" id="KW-0418">Kinase</keyword>
<keyword evidence="10 12" id="KW-0630">Potassium</keyword>
<keyword evidence="12" id="KW-0963">Cytoplasm</keyword>
<accession>R2NN67</accession>
<dbReference type="InterPro" id="IPR029056">
    <property type="entry name" value="Ribokinase-like"/>
</dbReference>
<keyword evidence="6 12" id="KW-0547">Nucleotide-binding</keyword>
<evidence type="ECO:0000256" key="4">
    <source>
        <dbReference type="ARBA" id="ARBA00022679"/>
    </source>
</evidence>
<feature type="binding site" evidence="12">
    <location>
        <begin position="10"/>
        <end position="12"/>
    </location>
    <ligand>
        <name>substrate</name>
    </ligand>
</feature>
<keyword evidence="8 12" id="KW-0067">ATP-binding</keyword>
<dbReference type="OrthoDB" id="9775849at2"/>
<dbReference type="NCBIfam" id="TIGR02152">
    <property type="entry name" value="D_ribokin_bact"/>
    <property type="match status" value="1"/>
</dbReference>
<comment type="caution">
    <text evidence="12">Lacks conserved residue(s) required for the propagation of feature annotation.</text>
</comment>
<dbReference type="eggNOG" id="COG0524">
    <property type="taxonomic scope" value="Bacteria"/>
</dbReference>
<dbReference type="InterPro" id="IPR011877">
    <property type="entry name" value="Ribokinase"/>
</dbReference>
<feature type="binding site" evidence="12">
    <location>
        <begin position="38"/>
        <end position="42"/>
    </location>
    <ligand>
        <name>substrate</name>
    </ligand>
</feature>
<dbReference type="PRINTS" id="PR00990">
    <property type="entry name" value="RIBOKINASE"/>
</dbReference>
<evidence type="ECO:0000256" key="8">
    <source>
        <dbReference type="ARBA" id="ARBA00022840"/>
    </source>
</evidence>
<evidence type="ECO:0000256" key="3">
    <source>
        <dbReference type="ARBA" id="ARBA00016943"/>
    </source>
</evidence>
<keyword evidence="17" id="KW-1185">Reference proteome</keyword>
<feature type="binding site" evidence="12">
    <location>
        <position position="274"/>
    </location>
    <ligand>
        <name>K(+)</name>
        <dbReference type="ChEBI" id="CHEBI:29103"/>
    </ligand>
</feature>
<evidence type="ECO:0000259" key="13">
    <source>
        <dbReference type="Pfam" id="PF00294"/>
    </source>
</evidence>
<dbReference type="InterPro" id="IPR002173">
    <property type="entry name" value="Carboh/pur_kinase_PfkB_CS"/>
</dbReference>
<keyword evidence="5 12" id="KW-0479">Metal-binding</keyword>
<dbReference type="Gene3D" id="3.40.1190.20">
    <property type="match status" value="1"/>
</dbReference>
<comment type="similarity">
    <text evidence="1">Belongs to the carbohydrate kinase pfkB family.</text>
</comment>
<dbReference type="InterPro" id="IPR002139">
    <property type="entry name" value="Ribo/fructo_kinase"/>
</dbReference>
<dbReference type="GO" id="GO:0046872">
    <property type="term" value="F:metal ion binding"/>
    <property type="evidence" value="ECO:0007669"/>
    <property type="project" value="UniProtKB-KW"/>
</dbReference>
<dbReference type="GO" id="GO:0019303">
    <property type="term" value="P:D-ribose catabolic process"/>
    <property type="evidence" value="ECO:0007669"/>
    <property type="project" value="UniProtKB-UniRule"/>
</dbReference>
<evidence type="ECO:0000313" key="15">
    <source>
        <dbReference type="EMBL" id="EOT70246.1"/>
    </source>
</evidence>
<keyword evidence="9 12" id="KW-0460">Magnesium</keyword>
<evidence type="ECO:0000256" key="9">
    <source>
        <dbReference type="ARBA" id="ARBA00022842"/>
    </source>
</evidence>
<dbReference type="InterPro" id="IPR011611">
    <property type="entry name" value="PfkB_dom"/>
</dbReference>
<dbReference type="GO" id="GO:0005829">
    <property type="term" value="C:cytosol"/>
    <property type="evidence" value="ECO:0007669"/>
    <property type="project" value="TreeGrafter"/>
</dbReference>
<dbReference type="Proteomes" id="UP000014148">
    <property type="component" value="Unassembled WGS sequence"/>
</dbReference>
<dbReference type="CDD" id="cd01174">
    <property type="entry name" value="ribokinase"/>
    <property type="match status" value="1"/>
</dbReference>
<evidence type="ECO:0000256" key="1">
    <source>
        <dbReference type="ARBA" id="ARBA00005380"/>
    </source>
</evidence>
<evidence type="ECO:0000313" key="14">
    <source>
        <dbReference type="EMBL" id="EOH72428.1"/>
    </source>
</evidence>
<dbReference type="PATRIC" id="fig|1158601.3.peg.3982"/>
<reference evidence="14 16" key="1">
    <citation type="submission" date="2013-02" db="EMBL/GenBank/DDBJ databases">
        <title>The Genome Sequence of Enterococcus malodoratus ATCC_43197.</title>
        <authorList>
            <consortium name="The Broad Institute Genome Sequencing Platform"/>
            <consortium name="The Broad Institute Genome Sequencing Center for Infectious Disease"/>
            <person name="Earl A.M."/>
            <person name="Gilmore M.S."/>
            <person name="Lebreton F."/>
            <person name="Walker B."/>
            <person name="Young S.K."/>
            <person name="Zeng Q."/>
            <person name="Gargeya S."/>
            <person name="Fitzgerald M."/>
            <person name="Haas B."/>
            <person name="Abouelleil A."/>
            <person name="Alvarado L."/>
            <person name="Arachchi H.M."/>
            <person name="Berlin A.M."/>
            <person name="Chapman S.B."/>
            <person name="Dewar J."/>
            <person name="Goldberg J."/>
            <person name="Griggs A."/>
            <person name="Gujja S."/>
            <person name="Hansen M."/>
            <person name="Howarth C."/>
            <person name="Imamovic A."/>
            <person name="Larimer J."/>
            <person name="McCowan C."/>
            <person name="Murphy C."/>
            <person name="Neiman D."/>
            <person name="Pearson M."/>
            <person name="Priest M."/>
            <person name="Roberts A."/>
            <person name="Saif S."/>
            <person name="Shea T."/>
            <person name="Sisk P."/>
            <person name="Sykes S."/>
            <person name="Wortman J."/>
            <person name="Nusbaum C."/>
            <person name="Birren B."/>
        </authorList>
    </citation>
    <scope>NUCLEOTIDE SEQUENCE [LARGE SCALE GENOMIC DNA]</scope>
    <source>
        <strain evidence="14 16">ATCC 43197</strain>
    </source>
</reference>
<dbReference type="HAMAP" id="MF_01987">
    <property type="entry name" value="Ribokinase"/>
    <property type="match status" value="1"/>
</dbReference>
<feature type="binding site" evidence="12">
    <location>
        <position position="272"/>
    </location>
    <ligand>
        <name>K(+)</name>
        <dbReference type="ChEBI" id="CHEBI:29103"/>
    </ligand>
</feature>
<dbReference type="EMBL" id="ASWA01000002">
    <property type="protein sequence ID" value="EOT70246.1"/>
    <property type="molecule type" value="Genomic_DNA"/>
</dbReference>
<comment type="subcellular location">
    <subcellularLocation>
        <location evidence="12">Cytoplasm</location>
    </subcellularLocation>
</comment>
<evidence type="ECO:0000313" key="16">
    <source>
        <dbReference type="Proteomes" id="UP000013783"/>
    </source>
</evidence>
<comment type="cofactor">
    <cofactor evidence="12">
        <name>Mg(2+)</name>
        <dbReference type="ChEBI" id="CHEBI:18420"/>
    </cofactor>
    <text evidence="12">Requires a divalent cation, most likely magnesium in vivo, as an electrophilic catalyst to aid phosphoryl group transfer. It is the chelate of the metal and the nucleotide that is the actual substrate.</text>
</comment>